<name>A0A553IGB4_ACHLA</name>
<evidence type="ECO:0000256" key="2">
    <source>
        <dbReference type="SAM" id="Phobius"/>
    </source>
</evidence>
<feature type="region of interest" description="Disordered" evidence="1">
    <location>
        <begin position="324"/>
        <end position="350"/>
    </location>
</feature>
<feature type="transmembrane region" description="Helical" evidence="2">
    <location>
        <begin position="7"/>
        <end position="27"/>
    </location>
</feature>
<gene>
    <name evidence="3" type="ORF">FNV44_05945</name>
</gene>
<comment type="caution">
    <text evidence="3">The sequence shown here is derived from an EMBL/GenBank/DDBJ whole genome shotgun (WGS) entry which is preliminary data.</text>
</comment>
<feature type="transmembrane region" description="Helical" evidence="2">
    <location>
        <begin position="290"/>
        <end position="312"/>
    </location>
</feature>
<keyword evidence="2" id="KW-0472">Membrane</keyword>
<proteinExistence type="predicted"/>
<evidence type="ECO:0000313" key="3">
    <source>
        <dbReference type="EMBL" id="TRX99243.1"/>
    </source>
</evidence>
<dbReference type="RefSeq" id="WP_012243205.1">
    <property type="nucleotide sequence ID" value="NZ_JACAOE010000002.1"/>
</dbReference>
<reference evidence="3 4" key="1">
    <citation type="submission" date="2019-07" db="EMBL/GenBank/DDBJ databases">
        <title>Genome sequence of Acholeplasma laidlawii strain with increased resistance to erythromycin.</title>
        <authorList>
            <person name="Medvedeva E.S."/>
            <person name="Baranova N.B."/>
            <person name="Siniagina M.N."/>
            <person name="Mouzykantov A."/>
            <person name="Chernova O.A."/>
            <person name="Chernov V.M."/>
        </authorList>
    </citation>
    <scope>NUCLEOTIDE SEQUENCE [LARGE SCALE GENOMIC DNA]</scope>
    <source>
        <strain evidence="3 4">PG8REry</strain>
    </source>
</reference>
<dbReference type="EMBL" id="VKID01000002">
    <property type="protein sequence ID" value="TRX99243.1"/>
    <property type="molecule type" value="Genomic_DNA"/>
</dbReference>
<dbReference type="GeneID" id="41339413"/>
<protein>
    <submittedName>
        <fullName evidence="3">Uncharacterized protein</fullName>
    </submittedName>
</protein>
<evidence type="ECO:0000256" key="1">
    <source>
        <dbReference type="SAM" id="MobiDB-lite"/>
    </source>
</evidence>
<accession>A0A553IGB4</accession>
<sequence length="350" mass="40415">MKWIGRILYILFVLIVIGFIELIGGGVQGIRVSEYIYNNVTKNAIDNENYDMFEGLGHLNAVSNTYYSKDQIKTLDGQNFYDTTTESIDEKYQVKLGMYPHAVVHKNPQFDLYSDGFFVLLEDFSDDVAYYSLEVTAYYAQDPEKKQIVLKDKNYLNIYSDIRASNANRASFRVALIANNSFANHILETNKDYTFPEGYNFEYHIQAIDVFATIIDPEKPDTPERVHVYRITDGTTFASGTPMVTHTNLNLAPENYNFSRGMNGVEPTADNNPHNLVLDYHPADLSPYNFAYWIVYSIYFLLFVVVPYFWFVHKYVMKAIRKNKADDEPKGKIRKPQPQLFSDVEPKSDK</sequence>
<keyword evidence="2" id="KW-1133">Transmembrane helix</keyword>
<organism evidence="3 4">
    <name type="scientific">Acholeplasma laidlawii</name>
    <dbReference type="NCBI Taxonomy" id="2148"/>
    <lineage>
        <taxon>Bacteria</taxon>
        <taxon>Bacillati</taxon>
        <taxon>Mycoplasmatota</taxon>
        <taxon>Mollicutes</taxon>
        <taxon>Acholeplasmatales</taxon>
        <taxon>Acholeplasmataceae</taxon>
        <taxon>Acholeplasma</taxon>
    </lineage>
</organism>
<keyword evidence="2" id="KW-0812">Transmembrane</keyword>
<dbReference type="Proteomes" id="UP000315938">
    <property type="component" value="Unassembled WGS sequence"/>
</dbReference>
<evidence type="ECO:0000313" key="4">
    <source>
        <dbReference type="Proteomes" id="UP000315938"/>
    </source>
</evidence>
<dbReference type="AlphaFoldDB" id="A0A553IGB4"/>